<protein>
    <submittedName>
        <fullName evidence="1">Uncharacterized protein</fullName>
    </submittedName>
</protein>
<sequence>MKVLLIIIGILILITIALASFGYYWWSRHGEQFIADTQKVMNEAGEFAKEADSFACLDKVNEMMAHCESIQCTLHNRFFLSECLAIAKYDVNFCQNIPPASDFIKAADWKQQHCIKLNKNDTYCEGVIDEAIIFCDSKRDLL</sequence>
<proteinExistence type="predicted"/>
<reference evidence="1 2" key="1">
    <citation type="submission" date="2022-11" db="EMBL/GenBank/DDBJ databases">
        <title>Spartinivicinus poritis sp. nov., isolated from scleractinian coral Porites lutea.</title>
        <authorList>
            <person name="Zhang G."/>
            <person name="Cai L."/>
            <person name="Wei Q."/>
        </authorList>
    </citation>
    <scope>NUCLEOTIDE SEQUENCE [LARGE SCALE GENOMIC DNA]</scope>
    <source>
        <strain evidence="1 2">A2-2</strain>
    </source>
</reference>
<comment type="caution">
    <text evidence="1">The sequence shown here is derived from an EMBL/GenBank/DDBJ whole genome shotgun (WGS) entry which is preliminary data.</text>
</comment>
<gene>
    <name evidence="1" type="ORF">ORQ98_20860</name>
</gene>
<evidence type="ECO:0000313" key="2">
    <source>
        <dbReference type="Proteomes" id="UP001528823"/>
    </source>
</evidence>
<accession>A0ABT5UDY0</accession>
<keyword evidence="2" id="KW-1185">Reference proteome</keyword>
<dbReference type="RefSeq" id="WP_274690741.1">
    <property type="nucleotide sequence ID" value="NZ_JAPMOU010000034.1"/>
</dbReference>
<evidence type="ECO:0000313" key="1">
    <source>
        <dbReference type="EMBL" id="MDE1464415.1"/>
    </source>
</evidence>
<dbReference type="Proteomes" id="UP001528823">
    <property type="component" value="Unassembled WGS sequence"/>
</dbReference>
<organism evidence="1 2">
    <name type="scientific">Spartinivicinus poritis</name>
    <dbReference type="NCBI Taxonomy" id="2994640"/>
    <lineage>
        <taxon>Bacteria</taxon>
        <taxon>Pseudomonadati</taxon>
        <taxon>Pseudomonadota</taxon>
        <taxon>Gammaproteobacteria</taxon>
        <taxon>Oceanospirillales</taxon>
        <taxon>Zooshikellaceae</taxon>
        <taxon>Spartinivicinus</taxon>
    </lineage>
</organism>
<dbReference type="EMBL" id="JAPMOU010000034">
    <property type="protein sequence ID" value="MDE1464415.1"/>
    <property type="molecule type" value="Genomic_DNA"/>
</dbReference>
<name>A0ABT5UDY0_9GAMM</name>